<comment type="caution">
    <text evidence="2">The sequence shown here is derived from an EMBL/GenBank/DDBJ whole genome shotgun (WGS) entry which is preliminary data.</text>
</comment>
<dbReference type="InterPro" id="IPR012338">
    <property type="entry name" value="Beta-lactam/transpept-like"/>
</dbReference>
<reference evidence="2" key="1">
    <citation type="submission" date="2021-01" db="EMBL/GenBank/DDBJ databases">
        <title>Fulvivirga kasyanovii gen. nov., sp nov., a novel member of the phylum Bacteroidetes isolated from seawater in a mussel farm.</title>
        <authorList>
            <person name="Zhao L.-H."/>
            <person name="Wang Z.-J."/>
        </authorList>
    </citation>
    <scope>NUCLEOTIDE SEQUENCE</scope>
    <source>
        <strain evidence="2">29W222</strain>
    </source>
</reference>
<dbReference type="Pfam" id="PF00144">
    <property type="entry name" value="Beta-lactamase"/>
    <property type="match status" value="1"/>
</dbReference>
<keyword evidence="3" id="KW-1185">Reference proteome</keyword>
<dbReference type="InterPro" id="IPR001466">
    <property type="entry name" value="Beta-lactam-related"/>
</dbReference>
<dbReference type="InterPro" id="IPR050789">
    <property type="entry name" value="Diverse_Enzym_Activities"/>
</dbReference>
<protein>
    <submittedName>
        <fullName evidence="2">Beta-lactamase family protein</fullName>
    </submittedName>
</protein>
<accession>A0A937FWA3</accession>
<dbReference type="PANTHER" id="PTHR43283:SF3">
    <property type="entry name" value="BETA-LACTAMASE FAMILY PROTEIN (AFU_ORTHOLOGUE AFUA_5G07500)"/>
    <property type="match status" value="1"/>
</dbReference>
<gene>
    <name evidence="2" type="ORF">JMN32_12705</name>
</gene>
<dbReference type="PANTHER" id="PTHR43283">
    <property type="entry name" value="BETA-LACTAMASE-RELATED"/>
    <property type="match status" value="1"/>
</dbReference>
<organism evidence="2 3">
    <name type="scientific">Fulvivirga marina</name>
    <dbReference type="NCBI Taxonomy" id="2494733"/>
    <lineage>
        <taxon>Bacteria</taxon>
        <taxon>Pseudomonadati</taxon>
        <taxon>Bacteroidota</taxon>
        <taxon>Cytophagia</taxon>
        <taxon>Cytophagales</taxon>
        <taxon>Fulvivirgaceae</taxon>
        <taxon>Fulvivirga</taxon>
    </lineage>
</organism>
<dbReference type="Gene3D" id="3.40.710.10">
    <property type="entry name" value="DD-peptidase/beta-lactamase superfamily"/>
    <property type="match status" value="1"/>
</dbReference>
<sequence>MNQPTQTVLSFLLYFFFIAFFSMSCSQSSSQEKLAIEKDTLQSPPVLLFAMPEDVGLSTDSLKKVDELISRYVKEKKFPGAVVLIAKGGKIIYETEVGWSDSMHTEPYRKDHIFRMASMTKPLTSVAAMQLYEQGKLDLNDPVSKYIPEFADATVLTAFHKEDTTWESRQARHAPTIHHLLTHTSGIPYGFITPEVNGAIMAKYDIPDLATHLDVKLEESMASLGKLPLAHDPGERFTYGLSTDVLGRVVEVASGMSLADYFKKNITGPLGMEDTDFFLDETQASRLVDNYMLNDSGRITSTYDLGKLYDPDFPVKGASYFSGGSGLSGTARDYFVFSQTMLEKGTFQGVQLLKPETAKMMEINQLDTVSFPWADSGFGYGFEVANKHPVKPSGTFYWGGAFSTTFWIDPENEIVAIMLSQVLFGSNEMFKEFENLVYNAMDEENVAELANN</sequence>
<evidence type="ECO:0000259" key="1">
    <source>
        <dbReference type="Pfam" id="PF00144"/>
    </source>
</evidence>
<dbReference type="SUPFAM" id="SSF56601">
    <property type="entry name" value="beta-lactamase/transpeptidase-like"/>
    <property type="match status" value="1"/>
</dbReference>
<dbReference type="RefSeq" id="WP_202856698.1">
    <property type="nucleotide sequence ID" value="NZ_JAEUGD010000042.1"/>
</dbReference>
<dbReference type="AlphaFoldDB" id="A0A937FWA3"/>
<evidence type="ECO:0000313" key="3">
    <source>
        <dbReference type="Proteomes" id="UP000614216"/>
    </source>
</evidence>
<dbReference type="EMBL" id="JAEUGD010000042">
    <property type="protein sequence ID" value="MBL6447174.1"/>
    <property type="molecule type" value="Genomic_DNA"/>
</dbReference>
<proteinExistence type="predicted"/>
<feature type="domain" description="Beta-lactamase-related" evidence="1">
    <location>
        <begin position="65"/>
        <end position="424"/>
    </location>
</feature>
<dbReference type="Proteomes" id="UP000614216">
    <property type="component" value="Unassembled WGS sequence"/>
</dbReference>
<name>A0A937FWA3_9BACT</name>
<evidence type="ECO:0000313" key="2">
    <source>
        <dbReference type="EMBL" id="MBL6447174.1"/>
    </source>
</evidence>